<accession>A0A532V7K6</accession>
<feature type="transmembrane region" description="Helical" evidence="21">
    <location>
        <begin position="259"/>
        <end position="285"/>
    </location>
</feature>
<sequence>MHLSKPTESSSERPDYGFLAIIILLVGFGLVMVFSSSFYLDNNDPLYFLKNQAIRIAIATGFFLVGLKLPYRFWRKTGGIFILISMVVLIIVLFIGHKAGGATRWLKFLTFSLQPSEFVKVALLIYLSAFYAKREEAKRDFKHYTLPPLIVSGILLLLIALQPSLGTATVLGMLVLFVMFVAGVRLRYLLLLTLLAVGAFVLLVTVFPHAKARVAGFLGAGNYQLEQARIAMGSGGLFGVGLGGGRQKFLFLPQPHTDFIFAVIGEELGFAGVAGLILLFVLFLYKGLNLAAKTEDAFGRYLGSSLVVMILLYFLIHVGVSMGLLPTTGLPLPFISFGGSALTSNLLGVGILLNISRAKEKAYASDARLRWNRRPYLPSPSPRP</sequence>
<evidence type="ECO:0000256" key="1">
    <source>
        <dbReference type="ARBA" id="ARBA00004651"/>
    </source>
</evidence>
<keyword evidence="8" id="KW-0133">Cell shape</keyword>
<evidence type="ECO:0000256" key="16">
    <source>
        <dbReference type="ARBA" id="ARBA00038053"/>
    </source>
</evidence>
<keyword evidence="7 21" id="KW-0812">Transmembrane</keyword>
<keyword evidence="6" id="KW-0808">Transferase</keyword>
<comment type="subcellular location">
    <subcellularLocation>
        <location evidence="1">Cell membrane</location>
        <topology evidence="1">Multi-pass membrane protein</topology>
    </subcellularLocation>
</comment>
<evidence type="ECO:0000256" key="9">
    <source>
        <dbReference type="ARBA" id="ARBA00022984"/>
    </source>
</evidence>
<feature type="transmembrane region" description="Helical" evidence="21">
    <location>
        <begin position="189"/>
        <end position="210"/>
    </location>
</feature>
<evidence type="ECO:0000256" key="4">
    <source>
        <dbReference type="ARBA" id="ARBA00022618"/>
    </source>
</evidence>
<dbReference type="GO" id="GO:0009252">
    <property type="term" value="P:peptidoglycan biosynthetic process"/>
    <property type="evidence" value="ECO:0007669"/>
    <property type="project" value="UniProtKB-KW"/>
</dbReference>
<keyword evidence="3" id="KW-1003">Cell membrane</keyword>
<evidence type="ECO:0000256" key="8">
    <source>
        <dbReference type="ARBA" id="ARBA00022960"/>
    </source>
</evidence>
<evidence type="ECO:0000256" key="12">
    <source>
        <dbReference type="ARBA" id="ARBA00023306"/>
    </source>
</evidence>
<evidence type="ECO:0000313" key="23">
    <source>
        <dbReference type="Proteomes" id="UP000317778"/>
    </source>
</evidence>
<reference evidence="22 23" key="1">
    <citation type="submission" date="2017-06" db="EMBL/GenBank/DDBJ databases">
        <title>Novel microbial phyla capable of carbon fixation and sulfur reduction in deep-sea sediments.</title>
        <authorList>
            <person name="Huang J."/>
            <person name="Baker B."/>
            <person name="Wang Y."/>
        </authorList>
    </citation>
    <scope>NUCLEOTIDE SEQUENCE [LARGE SCALE GENOMIC DNA]</scope>
    <source>
        <strain evidence="22">B3_TA06</strain>
    </source>
</reference>
<keyword evidence="4" id="KW-0132">Cell division</keyword>
<dbReference type="InterPro" id="IPR013437">
    <property type="entry name" value="FtsW"/>
</dbReference>
<feature type="transmembrane region" description="Helical" evidence="21">
    <location>
        <begin position="52"/>
        <end position="71"/>
    </location>
</feature>
<evidence type="ECO:0000256" key="14">
    <source>
        <dbReference type="ARBA" id="ARBA00032370"/>
    </source>
</evidence>
<keyword evidence="9" id="KW-0573">Peptidoglycan synthesis</keyword>
<dbReference type="Proteomes" id="UP000317778">
    <property type="component" value="Unassembled WGS sequence"/>
</dbReference>
<name>A0A532V7K6_UNCT6</name>
<evidence type="ECO:0000256" key="13">
    <source>
        <dbReference type="ARBA" id="ARBA00023316"/>
    </source>
</evidence>
<protein>
    <recommendedName>
        <fullName evidence="17">Probable peptidoglycan glycosyltransferase FtsW</fullName>
        <ecNumber evidence="19">2.4.99.28</ecNumber>
    </recommendedName>
    <alternativeName>
        <fullName evidence="18">Cell division protein FtsW</fullName>
    </alternativeName>
    <alternativeName>
        <fullName evidence="15">Cell wall polymerase</fullName>
    </alternativeName>
    <alternativeName>
        <fullName evidence="14">Peptidoglycan polymerase</fullName>
    </alternativeName>
</protein>
<dbReference type="Pfam" id="PF01098">
    <property type="entry name" value="FTSW_RODA_SPOVE"/>
    <property type="match status" value="1"/>
</dbReference>
<evidence type="ECO:0000256" key="10">
    <source>
        <dbReference type="ARBA" id="ARBA00022989"/>
    </source>
</evidence>
<dbReference type="GO" id="GO:0008360">
    <property type="term" value="P:regulation of cell shape"/>
    <property type="evidence" value="ECO:0007669"/>
    <property type="project" value="UniProtKB-KW"/>
</dbReference>
<evidence type="ECO:0000256" key="18">
    <source>
        <dbReference type="ARBA" id="ARBA00041418"/>
    </source>
</evidence>
<dbReference type="GO" id="GO:0051301">
    <property type="term" value="P:cell division"/>
    <property type="evidence" value="ECO:0007669"/>
    <property type="project" value="UniProtKB-KW"/>
</dbReference>
<dbReference type="NCBIfam" id="TIGR02614">
    <property type="entry name" value="ftsW"/>
    <property type="match status" value="1"/>
</dbReference>
<organism evidence="22 23">
    <name type="scientific">candidate division TA06 bacterium B3_TA06</name>
    <dbReference type="NCBI Taxonomy" id="2012487"/>
    <lineage>
        <taxon>Bacteria</taxon>
        <taxon>Bacteria division TA06</taxon>
    </lineage>
</organism>
<keyword evidence="12" id="KW-0131">Cell cycle</keyword>
<dbReference type="EMBL" id="NJBO01000006">
    <property type="protein sequence ID" value="TKJ43184.1"/>
    <property type="molecule type" value="Genomic_DNA"/>
</dbReference>
<evidence type="ECO:0000256" key="6">
    <source>
        <dbReference type="ARBA" id="ARBA00022679"/>
    </source>
</evidence>
<dbReference type="GO" id="GO:0071555">
    <property type="term" value="P:cell wall organization"/>
    <property type="evidence" value="ECO:0007669"/>
    <property type="project" value="UniProtKB-KW"/>
</dbReference>
<feature type="transmembrane region" description="Helical" evidence="21">
    <location>
        <begin position="144"/>
        <end position="161"/>
    </location>
</feature>
<feature type="transmembrane region" description="Helical" evidence="21">
    <location>
        <begin position="297"/>
        <end position="320"/>
    </location>
</feature>
<comment type="catalytic activity">
    <reaction evidence="20">
        <text>[GlcNAc-(1-&gt;4)-Mur2Ac(oyl-L-Ala-gamma-D-Glu-L-Lys-D-Ala-D-Ala)](n)-di-trans,octa-cis-undecaprenyl diphosphate + beta-D-GlcNAc-(1-&gt;4)-Mur2Ac(oyl-L-Ala-gamma-D-Glu-L-Lys-D-Ala-D-Ala)-di-trans,octa-cis-undecaprenyl diphosphate = [GlcNAc-(1-&gt;4)-Mur2Ac(oyl-L-Ala-gamma-D-Glu-L-Lys-D-Ala-D-Ala)](n+1)-di-trans,octa-cis-undecaprenyl diphosphate + di-trans,octa-cis-undecaprenyl diphosphate + H(+)</text>
        <dbReference type="Rhea" id="RHEA:23708"/>
        <dbReference type="Rhea" id="RHEA-COMP:9602"/>
        <dbReference type="Rhea" id="RHEA-COMP:9603"/>
        <dbReference type="ChEBI" id="CHEBI:15378"/>
        <dbReference type="ChEBI" id="CHEBI:58405"/>
        <dbReference type="ChEBI" id="CHEBI:60033"/>
        <dbReference type="ChEBI" id="CHEBI:78435"/>
        <dbReference type="EC" id="2.4.99.28"/>
    </reaction>
</comment>
<dbReference type="EC" id="2.4.99.28" evidence="19"/>
<dbReference type="GO" id="GO:0005886">
    <property type="term" value="C:plasma membrane"/>
    <property type="evidence" value="ECO:0007669"/>
    <property type="project" value="UniProtKB-SubCell"/>
</dbReference>
<dbReference type="PANTHER" id="PTHR30474">
    <property type="entry name" value="CELL CYCLE PROTEIN"/>
    <property type="match status" value="1"/>
</dbReference>
<evidence type="ECO:0000256" key="11">
    <source>
        <dbReference type="ARBA" id="ARBA00023136"/>
    </source>
</evidence>
<evidence type="ECO:0000256" key="20">
    <source>
        <dbReference type="ARBA" id="ARBA00049902"/>
    </source>
</evidence>
<evidence type="ECO:0000256" key="3">
    <source>
        <dbReference type="ARBA" id="ARBA00022475"/>
    </source>
</evidence>
<feature type="transmembrane region" description="Helical" evidence="21">
    <location>
        <begin position="167"/>
        <end position="184"/>
    </location>
</feature>
<evidence type="ECO:0000256" key="15">
    <source>
        <dbReference type="ARBA" id="ARBA00033270"/>
    </source>
</evidence>
<feature type="transmembrane region" description="Helical" evidence="21">
    <location>
        <begin position="16"/>
        <end position="40"/>
    </location>
</feature>
<feature type="transmembrane region" description="Helical" evidence="21">
    <location>
        <begin position="332"/>
        <end position="353"/>
    </location>
</feature>
<comment type="similarity">
    <text evidence="16">Belongs to the SEDS family. FtsW subfamily.</text>
</comment>
<evidence type="ECO:0000256" key="21">
    <source>
        <dbReference type="SAM" id="Phobius"/>
    </source>
</evidence>
<comment type="caution">
    <text evidence="22">The sequence shown here is derived from an EMBL/GenBank/DDBJ whole genome shotgun (WGS) entry which is preliminary data.</text>
</comment>
<evidence type="ECO:0000256" key="17">
    <source>
        <dbReference type="ARBA" id="ARBA00041185"/>
    </source>
</evidence>
<keyword evidence="5" id="KW-0328">Glycosyltransferase</keyword>
<keyword evidence="10 21" id="KW-1133">Transmembrane helix</keyword>
<evidence type="ECO:0000313" key="22">
    <source>
        <dbReference type="EMBL" id="TKJ43184.1"/>
    </source>
</evidence>
<feature type="transmembrane region" description="Helical" evidence="21">
    <location>
        <begin position="78"/>
        <end position="96"/>
    </location>
</feature>
<dbReference type="GO" id="GO:0008955">
    <property type="term" value="F:peptidoglycan glycosyltransferase activity"/>
    <property type="evidence" value="ECO:0007669"/>
    <property type="project" value="UniProtKB-EC"/>
</dbReference>
<dbReference type="PANTHER" id="PTHR30474:SF2">
    <property type="entry name" value="PEPTIDOGLYCAN GLYCOSYLTRANSFERASE FTSW-RELATED"/>
    <property type="match status" value="1"/>
</dbReference>
<dbReference type="GO" id="GO:0032153">
    <property type="term" value="C:cell division site"/>
    <property type="evidence" value="ECO:0007669"/>
    <property type="project" value="TreeGrafter"/>
</dbReference>
<proteinExistence type="inferred from homology"/>
<evidence type="ECO:0000256" key="7">
    <source>
        <dbReference type="ARBA" id="ARBA00022692"/>
    </source>
</evidence>
<dbReference type="AlphaFoldDB" id="A0A532V7K6"/>
<evidence type="ECO:0000256" key="19">
    <source>
        <dbReference type="ARBA" id="ARBA00044770"/>
    </source>
</evidence>
<comment type="pathway">
    <text evidence="2">Cell wall biogenesis; peptidoglycan biosynthesis.</text>
</comment>
<dbReference type="InterPro" id="IPR001182">
    <property type="entry name" value="FtsW/RodA"/>
</dbReference>
<feature type="transmembrane region" description="Helical" evidence="21">
    <location>
        <begin position="108"/>
        <end position="132"/>
    </location>
</feature>
<keyword evidence="11 21" id="KW-0472">Membrane</keyword>
<dbReference type="GO" id="GO:0015648">
    <property type="term" value="F:lipid-linked peptidoglycan transporter activity"/>
    <property type="evidence" value="ECO:0007669"/>
    <property type="project" value="TreeGrafter"/>
</dbReference>
<evidence type="ECO:0000256" key="2">
    <source>
        <dbReference type="ARBA" id="ARBA00004752"/>
    </source>
</evidence>
<evidence type="ECO:0000256" key="5">
    <source>
        <dbReference type="ARBA" id="ARBA00022676"/>
    </source>
</evidence>
<gene>
    <name evidence="22" type="primary">ftsW</name>
    <name evidence="22" type="ORF">CEE36_05395</name>
</gene>
<keyword evidence="13" id="KW-0961">Cell wall biogenesis/degradation</keyword>